<dbReference type="RefSeq" id="WP_089851906.1">
    <property type="nucleotide sequence ID" value="NZ_FNEJ01000034.1"/>
</dbReference>
<evidence type="ECO:0000313" key="6">
    <source>
        <dbReference type="EMBL" id="SDJ46618.1"/>
    </source>
</evidence>
<accession>A0A1G8TYJ4</accession>
<dbReference type="Pfam" id="PF13005">
    <property type="entry name" value="zf-IS66"/>
    <property type="match status" value="1"/>
</dbReference>
<reference evidence="6 7" key="1">
    <citation type="submission" date="2016-10" db="EMBL/GenBank/DDBJ databases">
        <authorList>
            <person name="de Groot N.N."/>
        </authorList>
    </citation>
    <scope>NUCLEOTIDE SEQUENCE [LARGE SCALE GENOMIC DNA]</scope>
    <source>
        <strain evidence="6 7">DSM 26424</strain>
    </source>
</reference>
<feature type="domain" description="Transposase IS66 C-terminal" evidence="5">
    <location>
        <begin position="463"/>
        <end position="500"/>
    </location>
</feature>
<evidence type="ECO:0000259" key="4">
    <source>
        <dbReference type="Pfam" id="PF13007"/>
    </source>
</evidence>
<evidence type="ECO:0000256" key="1">
    <source>
        <dbReference type="SAM" id="MobiDB-lite"/>
    </source>
</evidence>
<protein>
    <submittedName>
        <fullName evidence="6">Transposase</fullName>
    </submittedName>
</protein>
<name>A0A1G8TYJ4_9RHOB</name>
<dbReference type="InterPro" id="IPR024474">
    <property type="entry name" value="Znf_dom_IS66"/>
</dbReference>
<dbReference type="OrthoDB" id="9800877at2"/>
<dbReference type="STRING" id="555512.SAMN04487993_10349"/>
<dbReference type="InterPro" id="IPR039552">
    <property type="entry name" value="IS66_C"/>
</dbReference>
<feature type="domain" description="Transposase IS66 central" evidence="2">
    <location>
        <begin position="169"/>
        <end position="456"/>
    </location>
</feature>
<feature type="domain" description="Transposase IS66 zinc-finger binding" evidence="3">
    <location>
        <begin position="113"/>
        <end position="155"/>
    </location>
</feature>
<dbReference type="AlphaFoldDB" id="A0A1G8TYJ4"/>
<dbReference type="PANTHER" id="PTHR33678">
    <property type="entry name" value="BLL1576 PROTEIN"/>
    <property type="match status" value="1"/>
</dbReference>
<dbReference type="NCBIfam" id="NF033517">
    <property type="entry name" value="transpos_IS66"/>
    <property type="match status" value="1"/>
</dbReference>
<dbReference type="PANTHER" id="PTHR33678:SF1">
    <property type="entry name" value="BLL1576 PROTEIN"/>
    <property type="match status" value="1"/>
</dbReference>
<keyword evidence="7" id="KW-1185">Reference proteome</keyword>
<feature type="domain" description="Transposase TnpC homeodomain" evidence="4">
    <location>
        <begin position="36"/>
        <end position="103"/>
    </location>
</feature>
<evidence type="ECO:0000313" key="7">
    <source>
        <dbReference type="Proteomes" id="UP000199093"/>
    </source>
</evidence>
<dbReference type="Pfam" id="PF03050">
    <property type="entry name" value="DDE_Tnp_IS66"/>
    <property type="match status" value="1"/>
</dbReference>
<gene>
    <name evidence="6" type="ORF">SAMN04487993_10349</name>
</gene>
<dbReference type="InterPro" id="IPR004291">
    <property type="entry name" value="Transposase_IS66_central"/>
</dbReference>
<proteinExistence type="predicted"/>
<dbReference type="Pfam" id="PF13817">
    <property type="entry name" value="DDE_Tnp_IS66_C"/>
    <property type="match status" value="1"/>
</dbReference>
<dbReference type="EMBL" id="FNEJ01000034">
    <property type="protein sequence ID" value="SDJ46618.1"/>
    <property type="molecule type" value="Genomic_DNA"/>
</dbReference>
<dbReference type="Proteomes" id="UP000199093">
    <property type="component" value="Unassembled WGS sequence"/>
</dbReference>
<evidence type="ECO:0000259" key="3">
    <source>
        <dbReference type="Pfam" id="PF13005"/>
    </source>
</evidence>
<evidence type="ECO:0000259" key="2">
    <source>
        <dbReference type="Pfam" id="PF03050"/>
    </source>
</evidence>
<organism evidence="6 7">
    <name type="scientific">Salipiger marinus</name>
    <dbReference type="NCBI Taxonomy" id="555512"/>
    <lineage>
        <taxon>Bacteria</taxon>
        <taxon>Pseudomonadati</taxon>
        <taxon>Pseudomonadota</taxon>
        <taxon>Alphaproteobacteria</taxon>
        <taxon>Rhodobacterales</taxon>
        <taxon>Roseobacteraceae</taxon>
        <taxon>Salipiger</taxon>
    </lineage>
</organism>
<feature type="region of interest" description="Disordered" evidence="1">
    <location>
        <begin position="74"/>
        <end position="112"/>
    </location>
</feature>
<dbReference type="Pfam" id="PF13007">
    <property type="entry name" value="LZ_Tnp_IS66"/>
    <property type="match status" value="1"/>
</dbReference>
<dbReference type="InterPro" id="IPR052344">
    <property type="entry name" value="Transposase-related"/>
</dbReference>
<dbReference type="InterPro" id="IPR024463">
    <property type="entry name" value="Transposase_TnpC_homeodom"/>
</dbReference>
<sequence length="505" mass="56471">MLETPQTLPSDPDELRAVAAQLHDLARSQALRIEKLEHQLAGHRKARFGSKSESLDQLAFDLHEDAEIADAAAAQQEEAGQVDDDKPGKRRHSRAPLPDHLERQSEVLSPGETCADCGGTMRALGEDVTQELEYIPGRFVVREIVRPRMACNCCEAFAQAPLPSRPIERGRAGPGLLAHVLVGKYCDHLPLYRQSEIYARDKVDLHRSTLTDWVGRSTALLAPLADYIGKQVRAGPALFADDTPVKMQIGGKTGKTQTARMWSYVRDERPWCGQAPPCAWYQFSVDRKGKHPAAHLAGYSGTVHADGFTGFNGLFGEGLASEQACMVHVRRKFVDVFERNGSTIARETIERIAGLYAVEKEARYKSPDERVALRQTRARPIFDELEEWLKSHLPKISGKTKLAEAIRYALSRIPKARAYLEDGRLELDNNICERSIRPLTLGRKNYLFMGSEGGGKAAAIAYTLIETARMNRVDPEAWLTWVLTHIADHKINRIDELAPWNWQPT</sequence>
<evidence type="ECO:0000259" key="5">
    <source>
        <dbReference type="Pfam" id="PF13817"/>
    </source>
</evidence>